<comment type="similarity">
    <text evidence="1 9">Belongs to the Arg-specific ADP-ribosyltransferase family.</text>
</comment>
<dbReference type="Pfam" id="PF01129">
    <property type="entry name" value="ART"/>
    <property type="match status" value="1"/>
</dbReference>
<dbReference type="GO" id="GO:0016779">
    <property type="term" value="F:nucleotidyltransferase activity"/>
    <property type="evidence" value="ECO:0007669"/>
    <property type="project" value="UniProtKB-KW"/>
</dbReference>
<keyword evidence="2 9" id="KW-0328">Glycosyltransferase</keyword>
<evidence type="ECO:0000256" key="7">
    <source>
        <dbReference type="ARBA" id="ARBA00047597"/>
    </source>
</evidence>
<dbReference type="Gene3D" id="3.90.176.10">
    <property type="entry name" value="Toxin ADP-ribosyltransferase, Chain A, domain 1"/>
    <property type="match status" value="1"/>
</dbReference>
<dbReference type="InterPro" id="IPR000768">
    <property type="entry name" value="ART"/>
</dbReference>
<dbReference type="GO" id="GO:0106274">
    <property type="term" value="F:NAD+-protein-arginine ADP-ribosyltransferase activity"/>
    <property type="evidence" value="ECO:0007669"/>
    <property type="project" value="UniProtKB-EC"/>
</dbReference>
<protein>
    <recommendedName>
        <fullName evidence="9">NAD(P)(+)--arginine ADP-ribosyltransferase</fullName>
        <ecNumber evidence="9">2.4.2.31</ecNumber>
    </recommendedName>
    <alternativeName>
        <fullName evidence="9">Mono(ADP-ribosyl)transferase</fullName>
    </alternativeName>
</protein>
<evidence type="ECO:0000256" key="2">
    <source>
        <dbReference type="ARBA" id="ARBA00022676"/>
    </source>
</evidence>
<dbReference type="InterPro" id="IPR019734">
    <property type="entry name" value="TPR_rpt"/>
</dbReference>
<dbReference type="PANTHER" id="PTHR45641">
    <property type="entry name" value="TETRATRICOPEPTIDE REPEAT PROTEIN (AFU_ORTHOLOGUE AFUA_6G03870)"/>
    <property type="match status" value="1"/>
</dbReference>
<comment type="caution">
    <text evidence="10">The sequence shown here is derived from an EMBL/GenBank/DDBJ whole genome shotgun (WGS) entry which is preliminary data.</text>
</comment>
<gene>
    <name evidence="10" type="ORF">RFH988_LOCUS12147</name>
</gene>
<dbReference type="PANTHER" id="PTHR45641:SF19">
    <property type="entry name" value="NEPHROCYSTIN-3"/>
    <property type="match status" value="1"/>
</dbReference>
<dbReference type="AlphaFoldDB" id="A0A814DXX7"/>
<dbReference type="PROSITE" id="PS50005">
    <property type="entry name" value="TPR"/>
    <property type="match status" value="2"/>
</dbReference>
<organism evidence="10 11">
    <name type="scientific">Rotaria sordida</name>
    <dbReference type="NCBI Taxonomy" id="392033"/>
    <lineage>
        <taxon>Eukaryota</taxon>
        <taxon>Metazoa</taxon>
        <taxon>Spiralia</taxon>
        <taxon>Gnathifera</taxon>
        <taxon>Rotifera</taxon>
        <taxon>Eurotatoria</taxon>
        <taxon>Bdelloidea</taxon>
        <taxon>Philodinida</taxon>
        <taxon>Philodinidae</taxon>
        <taxon>Rotaria</taxon>
    </lineage>
</organism>
<feature type="repeat" description="TPR" evidence="8">
    <location>
        <begin position="817"/>
        <end position="850"/>
    </location>
</feature>
<dbReference type="SUPFAM" id="SSF48452">
    <property type="entry name" value="TPR-like"/>
    <property type="match status" value="2"/>
</dbReference>
<evidence type="ECO:0000256" key="3">
    <source>
        <dbReference type="ARBA" id="ARBA00022679"/>
    </source>
</evidence>
<keyword evidence="4" id="KW-0548">Nucleotidyltransferase</keyword>
<keyword evidence="3 9" id="KW-0808">Transferase</keyword>
<dbReference type="SUPFAM" id="SSF81901">
    <property type="entry name" value="HCP-like"/>
    <property type="match status" value="1"/>
</dbReference>
<evidence type="ECO:0000256" key="4">
    <source>
        <dbReference type="ARBA" id="ARBA00022695"/>
    </source>
</evidence>
<dbReference type="EMBL" id="CAJNOO010000499">
    <property type="protein sequence ID" value="CAF0961133.1"/>
    <property type="molecule type" value="Genomic_DNA"/>
</dbReference>
<dbReference type="OrthoDB" id="9990701at2759"/>
<comment type="catalytic activity">
    <reaction evidence="7 9">
        <text>L-arginyl-[protein] + NAD(+) = N(omega)-(ADP-D-ribosyl)-L-arginyl-[protein] + nicotinamide + H(+)</text>
        <dbReference type="Rhea" id="RHEA:19149"/>
        <dbReference type="Rhea" id="RHEA-COMP:10532"/>
        <dbReference type="Rhea" id="RHEA-COMP:15087"/>
        <dbReference type="ChEBI" id="CHEBI:15378"/>
        <dbReference type="ChEBI" id="CHEBI:17154"/>
        <dbReference type="ChEBI" id="CHEBI:29965"/>
        <dbReference type="ChEBI" id="CHEBI:57540"/>
        <dbReference type="ChEBI" id="CHEBI:142554"/>
        <dbReference type="EC" id="2.4.2.31"/>
    </reaction>
</comment>
<dbReference type="Proteomes" id="UP000663882">
    <property type="component" value="Unassembled WGS sequence"/>
</dbReference>
<keyword evidence="9" id="KW-0521">NADP</keyword>
<evidence type="ECO:0000256" key="1">
    <source>
        <dbReference type="ARBA" id="ARBA00009558"/>
    </source>
</evidence>
<reference evidence="10" key="1">
    <citation type="submission" date="2021-02" db="EMBL/GenBank/DDBJ databases">
        <authorList>
            <person name="Nowell W R."/>
        </authorList>
    </citation>
    <scope>NUCLEOTIDE SEQUENCE</scope>
</reference>
<evidence type="ECO:0000256" key="9">
    <source>
        <dbReference type="RuleBase" id="RU361228"/>
    </source>
</evidence>
<evidence type="ECO:0000256" key="5">
    <source>
        <dbReference type="ARBA" id="ARBA00022737"/>
    </source>
</evidence>
<feature type="repeat" description="TPR" evidence="8">
    <location>
        <begin position="688"/>
        <end position="721"/>
    </location>
</feature>
<accession>A0A814DXX7</accession>
<dbReference type="SUPFAM" id="SSF56399">
    <property type="entry name" value="ADP-ribosylation"/>
    <property type="match status" value="1"/>
</dbReference>
<dbReference type="EC" id="2.4.2.31" evidence="9"/>
<evidence type="ECO:0000256" key="8">
    <source>
        <dbReference type="PROSITE-ProRule" id="PRU00339"/>
    </source>
</evidence>
<sequence>MTRLITKEEIDESKNVFTFNTDEDLTIIWFDDKIDDEIKTMLEQSHDHVKICYSFDEMILTIDNIRNEKIILIVAGRYSRETLFRIHDNDKIDTIYIFCLNISLYQDLIDEKKYSKLLGIYTEYTSLFSILKQQIYLILKHLSIFNLINSTDKPIRDLEYESCNYLWYQLFRDTLMTMQTETEQCKQQLIDYCRSYYRFNKKYLEEIDIFEQTYVSSDAIRWYTKDSFLYRFVNKALRTEDIEALFRLRYFIKDICKNLKILFDENFEVYQESLESIVVYRGLTLPIKIIDQLKQSVGKYVSTNGFLSTTFKRDVAEMFGANVIFEINIQTDLKNIIYGYIANTSYNLSEDEVLFDLGAIFQIIDMQHKDNKYIISMIGIDNNIDYLKSDYFQTEREYLQDNLIDNILSNINAYSFFGKFLLTIGSNKKAIDYFEELYKNNLSNNNDNTLNEYETYILTGNLADAYAQNGQYDLALKYALISYEIHKNFHNNYSVSIAVSLLRISLIYLINEEIQLAFDYIQQAFQNLSTNVNSQLLAPMHLCLSRCYLKQENYSEALKHCQKSLEKFTETKNSIALTMEVTKHSVVREKALELYSIIIEPNNLEQKIIADIQWRIGKIYQNQQDWNLSIEYYQNSLKCLNILNIKLIFDLYSILGFCYQQISNSETMAIDYYKKAIDINPYNNSRIIEFFYQVGICYHKIKDFSNAIQYFKITLEQLNEQAEKDFVKILDIHAQIGFCFCDIEDWNSSMDHCLFAFEIYQGIEMSNTTLIYRLCITIAHCCGQKDMYNLAIEYFEQALKIQEDTNNHNSDKKFEIIYLNNQLGYCYFMSNQYDMAYHYYDKSIETAKKSSYYTQHFSMIDNYEMLGHIYLYYCNKILAINCFNKALKLLESTEPTDLIRLKRIRNSLKKLKYNNDIVMIDVSSL</sequence>
<evidence type="ECO:0000313" key="10">
    <source>
        <dbReference type="EMBL" id="CAF0961133.1"/>
    </source>
</evidence>
<evidence type="ECO:0000256" key="6">
    <source>
        <dbReference type="ARBA" id="ARBA00022803"/>
    </source>
</evidence>
<evidence type="ECO:0000313" key="11">
    <source>
        <dbReference type="Proteomes" id="UP000663882"/>
    </source>
</evidence>
<dbReference type="PROSITE" id="PS51996">
    <property type="entry name" value="TR_MART"/>
    <property type="match status" value="1"/>
</dbReference>
<name>A0A814DXX7_9BILA</name>
<keyword evidence="9" id="KW-0520">NAD</keyword>
<dbReference type="Gene3D" id="1.25.40.10">
    <property type="entry name" value="Tetratricopeptide repeat domain"/>
    <property type="match status" value="5"/>
</dbReference>
<dbReference type="InterPro" id="IPR011990">
    <property type="entry name" value="TPR-like_helical_dom_sf"/>
</dbReference>
<dbReference type="Pfam" id="PF13181">
    <property type="entry name" value="TPR_8"/>
    <property type="match status" value="1"/>
</dbReference>
<keyword evidence="6 8" id="KW-0802">TPR repeat</keyword>
<keyword evidence="5" id="KW-0677">Repeat</keyword>
<proteinExistence type="inferred from homology"/>
<dbReference type="SMART" id="SM00028">
    <property type="entry name" value="TPR"/>
    <property type="match status" value="11"/>
</dbReference>